<feature type="transmembrane region" description="Helical" evidence="6">
    <location>
        <begin position="205"/>
        <end position="227"/>
    </location>
</feature>
<dbReference type="InterPro" id="IPR017039">
    <property type="entry name" value="Virul_fac_BrkB"/>
</dbReference>
<dbReference type="NCBIfam" id="TIGR00765">
    <property type="entry name" value="yihY_not_rbn"/>
    <property type="match status" value="1"/>
</dbReference>
<dbReference type="OrthoDB" id="9775903at2"/>
<dbReference type="RefSeq" id="WP_155704594.1">
    <property type="nucleotide sequence ID" value="NZ_CP034235.1"/>
</dbReference>
<organism evidence="7 8">
    <name type="scientific">Paenibacillus psychroresistens</name>
    <dbReference type="NCBI Taxonomy" id="1778678"/>
    <lineage>
        <taxon>Bacteria</taxon>
        <taxon>Bacillati</taxon>
        <taxon>Bacillota</taxon>
        <taxon>Bacilli</taxon>
        <taxon>Bacillales</taxon>
        <taxon>Paenibacillaceae</taxon>
        <taxon>Paenibacillus</taxon>
    </lineage>
</organism>
<feature type="transmembrane region" description="Helical" evidence="6">
    <location>
        <begin position="239"/>
        <end position="261"/>
    </location>
</feature>
<dbReference type="PIRSF" id="PIRSF035875">
    <property type="entry name" value="RNase_BN"/>
    <property type="match status" value="1"/>
</dbReference>
<feature type="transmembrane region" description="Helical" evidence="6">
    <location>
        <begin position="30"/>
        <end position="52"/>
    </location>
</feature>
<accession>A0A6B8RSM2</accession>
<keyword evidence="8" id="KW-1185">Reference proteome</keyword>
<evidence type="ECO:0000256" key="3">
    <source>
        <dbReference type="ARBA" id="ARBA00022692"/>
    </source>
</evidence>
<evidence type="ECO:0000256" key="4">
    <source>
        <dbReference type="ARBA" id="ARBA00022989"/>
    </source>
</evidence>
<sequence>MRKRIFAFAEQMYCRYQDDEVGALGAQMTYYLILAFFPFLIFLMTIVSYTSVTTSDILANFSTIVARDTYTVIEDFINEILKSKNTTLLSFGMVGTLWAASSGVMAIMKGLNKAYDEEEDRPFWKVRGISFLFTLAIGVVLLLAFVLLIFGEGIGEHVFKWMHFPNNFDTIWNLIKFFIPLFTMFIVFIFLYQVTPNRRLSFKEVIPGSLFSTLGWIVISVLFAFYVNHWGTYTKTYGSIGGVIVLLVWLYISSIIILLGGEINATLAFLRDGKNKASCKKFTISIPFFKRRK</sequence>
<keyword evidence="3 6" id="KW-0812">Transmembrane</keyword>
<reference evidence="8" key="1">
    <citation type="submission" date="2018-11" db="EMBL/GenBank/DDBJ databases">
        <title>Complete genome sequence of Paenibacillus sp. ML311-T8.</title>
        <authorList>
            <person name="Nam Y.-D."/>
            <person name="Kang J."/>
            <person name="Chung W.-H."/>
            <person name="Park Y.S."/>
        </authorList>
    </citation>
    <scope>NUCLEOTIDE SEQUENCE [LARGE SCALE GENOMIC DNA]</scope>
    <source>
        <strain evidence="8">ML311-T8</strain>
    </source>
</reference>
<dbReference type="PANTHER" id="PTHR30213:SF0">
    <property type="entry name" value="UPF0761 MEMBRANE PROTEIN YIHY"/>
    <property type="match status" value="1"/>
</dbReference>
<dbReference type="KEGG" id="ppsc:EHS13_33505"/>
<keyword evidence="4 6" id="KW-1133">Transmembrane helix</keyword>
<evidence type="ECO:0000256" key="5">
    <source>
        <dbReference type="ARBA" id="ARBA00023136"/>
    </source>
</evidence>
<dbReference type="EMBL" id="CP034235">
    <property type="protein sequence ID" value="QGQ99430.1"/>
    <property type="molecule type" value="Genomic_DNA"/>
</dbReference>
<dbReference type="GO" id="GO:0005886">
    <property type="term" value="C:plasma membrane"/>
    <property type="evidence" value="ECO:0007669"/>
    <property type="project" value="UniProtKB-SubCell"/>
</dbReference>
<dbReference type="Pfam" id="PF03631">
    <property type="entry name" value="Virul_fac_BrkB"/>
    <property type="match status" value="1"/>
</dbReference>
<dbReference type="AlphaFoldDB" id="A0A6B8RSM2"/>
<keyword evidence="2" id="KW-1003">Cell membrane</keyword>
<evidence type="ECO:0000256" key="1">
    <source>
        <dbReference type="ARBA" id="ARBA00004651"/>
    </source>
</evidence>
<dbReference type="Proteomes" id="UP000426246">
    <property type="component" value="Chromosome"/>
</dbReference>
<feature type="transmembrane region" description="Helical" evidence="6">
    <location>
        <begin position="129"/>
        <end position="151"/>
    </location>
</feature>
<dbReference type="PANTHER" id="PTHR30213">
    <property type="entry name" value="INNER MEMBRANE PROTEIN YHJD"/>
    <property type="match status" value="1"/>
</dbReference>
<feature type="transmembrane region" description="Helical" evidence="6">
    <location>
        <begin position="88"/>
        <end position="108"/>
    </location>
</feature>
<keyword evidence="5 6" id="KW-0472">Membrane</keyword>
<evidence type="ECO:0000313" key="8">
    <source>
        <dbReference type="Proteomes" id="UP000426246"/>
    </source>
</evidence>
<comment type="subcellular location">
    <subcellularLocation>
        <location evidence="1">Cell membrane</location>
        <topology evidence="1">Multi-pass membrane protein</topology>
    </subcellularLocation>
</comment>
<gene>
    <name evidence="7" type="ORF">EHS13_33505</name>
</gene>
<name>A0A6B8RSM2_9BACL</name>
<proteinExistence type="predicted"/>
<protein>
    <submittedName>
        <fullName evidence="7">YihY/virulence factor BrkB family protein</fullName>
    </submittedName>
</protein>
<feature type="transmembrane region" description="Helical" evidence="6">
    <location>
        <begin position="171"/>
        <end position="193"/>
    </location>
</feature>
<evidence type="ECO:0000256" key="6">
    <source>
        <dbReference type="SAM" id="Phobius"/>
    </source>
</evidence>
<evidence type="ECO:0000256" key="2">
    <source>
        <dbReference type="ARBA" id="ARBA00022475"/>
    </source>
</evidence>
<evidence type="ECO:0000313" key="7">
    <source>
        <dbReference type="EMBL" id="QGQ99430.1"/>
    </source>
</evidence>